<dbReference type="Pfam" id="PF00583">
    <property type="entry name" value="Acetyltransf_1"/>
    <property type="match status" value="1"/>
</dbReference>
<reference evidence="2 3" key="1">
    <citation type="journal article" date="2014" name="Genome Announc.">
        <title>Draft Genome Sequence of the Haloacid-Degrading Burkholderia caribensis Strain MBA4.</title>
        <authorList>
            <person name="Pan Y."/>
            <person name="Kong K.F."/>
            <person name="Tsang J.S."/>
        </authorList>
    </citation>
    <scope>NUCLEOTIDE SEQUENCE [LARGE SCALE GENOMIC DNA]</scope>
    <source>
        <strain evidence="2 3">MBA4</strain>
        <plasmid evidence="3">Plasmid</plasmid>
    </source>
</reference>
<dbReference type="PROSITE" id="PS51186">
    <property type="entry name" value="GNAT"/>
    <property type="match status" value="1"/>
</dbReference>
<organism evidence="2 3">
    <name type="scientific">Paraburkholderia caribensis MBA4</name>
    <dbReference type="NCBI Taxonomy" id="1323664"/>
    <lineage>
        <taxon>Bacteria</taxon>
        <taxon>Pseudomonadati</taxon>
        <taxon>Pseudomonadota</taxon>
        <taxon>Betaproteobacteria</taxon>
        <taxon>Burkholderiales</taxon>
        <taxon>Burkholderiaceae</taxon>
        <taxon>Paraburkholderia</taxon>
    </lineage>
</organism>
<geneLocation type="plasmid" evidence="3"/>
<evidence type="ECO:0000313" key="2">
    <source>
        <dbReference type="EMBL" id="ALL69567.1"/>
    </source>
</evidence>
<dbReference type="GeneID" id="69973124"/>
<dbReference type="Gene3D" id="3.40.630.30">
    <property type="match status" value="1"/>
</dbReference>
<dbReference type="GO" id="GO:0016747">
    <property type="term" value="F:acyltransferase activity, transferring groups other than amino-acyl groups"/>
    <property type="evidence" value="ECO:0007669"/>
    <property type="project" value="InterPro"/>
</dbReference>
<dbReference type="PANTHER" id="PTHR43305:SF1">
    <property type="entry name" value="FAMILY N-ACETYLTRANSFERASE, PUTATIVE (AFU_ORTHOLOGUE AFUA_2G01380)-RELATED"/>
    <property type="match status" value="1"/>
</dbReference>
<dbReference type="InterPro" id="IPR000182">
    <property type="entry name" value="GNAT_dom"/>
</dbReference>
<keyword evidence="2" id="KW-0808">Transferase</keyword>
<proteinExistence type="predicted"/>
<feature type="domain" description="N-acetyltransferase" evidence="1">
    <location>
        <begin position="2"/>
        <end position="154"/>
    </location>
</feature>
<dbReference type="EMBL" id="CP012748">
    <property type="protein sequence ID" value="ALL69567.1"/>
    <property type="molecule type" value="Genomic_DNA"/>
</dbReference>
<dbReference type="KEGG" id="bcai:K788_0007926"/>
<dbReference type="SUPFAM" id="SSF55729">
    <property type="entry name" value="Acyl-CoA N-acyltransferases (Nat)"/>
    <property type="match status" value="1"/>
</dbReference>
<evidence type="ECO:0000259" key="1">
    <source>
        <dbReference type="PROSITE" id="PS51186"/>
    </source>
</evidence>
<gene>
    <name evidence="2" type="ORF">K788_0007926</name>
</gene>
<name>A0A0P0RLQ6_9BURK</name>
<dbReference type="RefSeq" id="WP_035995736.1">
    <property type="nucleotide sequence ID" value="NZ_CP012748.1"/>
</dbReference>
<dbReference type="CDD" id="cd04301">
    <property type="entry name" value="NAT_SF"/>
    <property type="match status" value="1"/>
</dbReference>
<dbReference type="PANTHER" id="PTHR43305">
    <property type="entry name" value="FAMILY N-ACETYLTRANSFERASE, PUTATIVE (AFU_ORTHOLOGUE AFUA_2G01380)-RELATED"/>
    <property type="match status" value="1"/>
</dbReference>
<dbReference type="Proteomes" id="UP000019146">
    <property type="component" value="Plasmid unnamed"/>
</dbReference>
<accession>A0A0P0RLQ6</accession>
<dbReference type="AlphaFoldDB" id="A0A0P0RLQ6"/>
<protein>
    <submittedName>
        <fullName evidence="2">Histone acetyltransferase HPA2</fullName>
    </submittedName>
</protein>
<sequence length="154" mass="17369">MIDIQPARFPDDIDAVRAIFREYADSLDIDLGFQAFDEELAALPGKYAPPRGALLLAWRDGRVIGSVAMRPFEFDICEMKRLYVRPEGRGHQIGTMLAQAVVHAAKEAGYRRMRLDTLPSMQSAQRLYACLGFRPISAYVFNPVEGTQFMELVL</sequence>
<keyword evidence="2" id="KW-0614">Plasmid</keyword>
<dbReference type="InterPro" id="IPR052777">
    <property type="entry name" value="Acetyltransferase_Enz"/>
</dbReference>
<dbReference type="InterPro" id="IPR016181">
    <property type="entry name" value="Acyl_CoA_acyltransferase"/>
</dbReference>
<evidence type="ECO:0000313" key="3">
    <source>
        <dbReference type="Proteomes" id="UP000019146"/>
    </source>
</evidence>